<name>A0AAN6LRU3_9PLEO</name>
<dbReference type="Proteomes" id="UP001280581">
    <property type="component" value="Unassembled WGS sequence"/>
</dbReference>
<evidence type="ECO:0000313" key="3">
    <source>
        <dbReference type="EMBL" id="KAK3201943.1"/>
    </source>
</evidence>
<accession>A0AAN6LRU3</accession>
<dbReference type="AlphaFoldDB" id="A0AAN6LRU3"/>
<keyword evidence="4" id="KW-1185">Reference proteome</keyword>
<evidence type="ECO:0000313" key="4">
    <source>
        <dbReference type="Proteomes" id="UP001280581"/>
    </source>
</evidence>
<protein>
    <submittedName>
        <fullName evidence="3">Uncharacterized protein</fullName>
    </submittedName>
</protein>
<gene>
    <name evidence="3" type="ORF">GRF29_164g1174261</name>
</gene>
<organism evidence="3 4">
    <name type="scientific">Pseudopithomyces chartarum</name>
    <dbReference type="NCBI Taxonomy" id="1892770"/>
    <lineage>
        <taxon>Eukaryota</taxon>
        <taxon>Fungi</taxon>
        <taxon>Dikarya</taxon>
        <taxon>Ascomycota</taxon>
        <taxon>Pezizomycotina</taxon>
        <taxon>Dothideomycetes</taxon>
        <taxon>Pleosporomycetidae</taxon>
        <taxon>Pleosporales</taxon>
        <taxon>Massarineae</taxon>
        <taxon>Didymosphaeriaceae</taxon>
        <taxon>Pseudopithomyces</taxon>
    </lineage>
</organism>
<feature type="region of interest" description="Disordered" evidence="2">
    <location>
        <begin position="96"/>
        <end position="130"/>
    </location>
</feature>
<reference evidence="3 4" key="1">
    <citation type="submission" date="2021-02" db="EMBL/GenBank/DDBJ databases">
        <title>Genome assembly of Pseudopithomyces chartarum.</title>
        <authorList>
            <person name="Jauregui R."/>
            <person name="Singh J."/>
            <person name="Voisey C."/>
        </authorList>
    </citation>
    <scope>NUCLEOTIDE SEQUENCE [LARGE SCALE GENOMIC DNA]</scope>
    <source>
        <strain evidence="3 4">AGR01</strain>
    </source>
</reference>
<evidence type="ECO:0000256" key="2">
    <source>
        <dbReference type="SAM" id="MobiDB-lite"/>
    </source>
</evidence>
<proteinExistence type="predicted"/>
<feature type="coiled-coil region" evidence="1">
    <location>
        <begin position="10"/>
        <end position="66"/>
    </location>
</feature>
<sequence length="446" mass="51071">MSTRTISGTLRELRSLAELTKASVANLEALLRPSALAQVTSTKRLMRDAHQDLERLQNQTSEKEVATSIREVAVEAWKVYQRLVKIEEKLRRAVKQVPASDAPSPPIPTSHSHRQPTKGESFTTSERSHERASQKLYQLWDWPDSQQYEPDDTPWNLETELYHAQPIQVTDYTNTASSSSQETTESVASACTSVIKFEEQSAELGQSSEMGSADSPGSVNGLRLLYAKHGLENFAFKPVRTREEVESSYTEEEMFMRSSLYDADRKREGSGSGDFVTYAILAGTDDGQLCLPRLRYIKIHEVKRLKDYLVRERHLRRSREVSRIEKVLHLMFALQEGWRMETIAVLFSRTPQQVDAACHDVFEGLLAMHGQSGLEHQQVGGHELWKIWAKFTGEGGSDRWEQYYGWTRQDVLKVLETVNMYIARYRQQGKVALEGGFQHWWRPFAR</sequence>
<comment type="caution">
    <text evidence="3">The sequence shown here is derived from an EMBL/GenBank/DDBJ whole genome shotgun (WGS) entry which is preliminary data.</text>
</comment>
<dbReference type="EMBL" id="WVTA01000015">
    <property type="protein sequence ID" value="KAK3201943.1"/>
    <property type="molecule type" value="Genomic_DNA"/>
</dbReference>
<keyword evidence="1" id="KW-0175">Coiled coil</keyword>
<evidence type="ECO:0000256" key="1">
    <source>
        <dbReference type="SAM" id="Coils"/>
    </source>
</evidence>